<reference evidence="4 5" key="2">
    <citation type="submission" date="2024-07" db="EMBL/GenBank/DDBJ databases">
        <authorList>
            <person name="Akdeniz Z."/>
        </authorList>
    </citation>
    <scope>NUCLEOTIDE SEQUENCE [LARGE SCALE GENOMIC DNA]</scope>
</reference>
<evidence type="ECO:0000313" key="4">
    <source>
        <dbReference type="EMBL" id="CAL6044411.1"/>
    </source>
</evidence>
<evidence type="ECO:0000313" key="5">
    <source>
        <dbReference type="Proteomes" id="UP001642409"/>
    </source>
</evidence>
<keyword evidence="1" id="KW-0175">Coiled coil</keyword>
<feature type="coiled-coil region" evidence="1">
    <location>
        <begin position="82"/>
        <end position="109"/>
    </location>
</feature>
<dbReference type="EMBL" id="CATOUU010000807">
    <property type="protein sequence ID" value="CAI9950194.1"/>
    <property type="molecule type" value="Genomic_DNA"/>
</dbReference>
<comment type="caution">
    <text evidence="3">The sequence shown here is derived from an EMBL/GenBank/DDBJ whole genome shotgun (WGS) entry which is preliminary data.</text>
</comment>
<proteinExistence type="predicted"/>
<name>A0AA86QBX4_9EUKA</name>
<protein>
    <submittedName>
        <fullName evidence="4">Hypothetical_protein</fullName>
    </submittedName>
</protein>
<reference evidence="3" key="1">
    <citation type="submission" date="2023-06" db="EMBL/GenBank/DDBJ databases">
        <authorList>
            <person name="Kurt Z."/>
        </authorList>
    </citation>
    <scope>NUCLEOTIDE SEQUENCE</scope>
</reference>
<evidence type="ECO:0000313" key="3">
    <source>
        <dbReference type="EMBL" id="CAI9950194.1"/>
    </source>
</evidence>
<dbReference type="EMBL" id="CAXDID020000160">
    <property type="protein sequence ID" value="CAL6044411.1"/>
    <property type="molecule type" value="Genomic_DNA"/>
</dbReference>
<keyword evidence="5" id="KW-1185">Reference proteome</keyword>
<gene>
    <name evidence="3" type="ORF">HINF_LOCUS37839</name>
    <name evidence="4" type="ORF">HINF_LOCUS40545</name>
</gene>
<feature type="region of interest" description="Disordered" evidence="2">
    <location>
        <begin position="310"/>
        <end position="347"/>
    </location>
</feature>
<organism evidence="3">
    <name type="scientific">Hexamita inflata</name>
    <dbReference type="NCBI Taxonomy" id="28002"/>
    <lineage>
        <taxon>Eukaryota</taxon>
        <taxon>Metamonada</taxon>
        <taxon>Diplomonadida</taxon>
        <taxon>Hexamitidae</taxon>
        <taxon>Hexamitinae</taxon>
        <taxon>Hexamita</taxon>
    </lineage>
</organism>
<evidence type="ECO:0000256" key="2">
    <source>
        <dbReference type="SAM" id="MobiDB-lite"/>
    </source>
</evidence>
<sequence>MITRNGNSCKLEFFEMSKQQNTQVQQCVPDHFKRQVSKYESLLKVKSEAMLPPKTTEYVNKNTFVNRKRYAETSLPTTSQISKQQTEQIQKYQNRAQEYIQKIHQQVAETTRVDVSRATARKIKQQVLTSPEFQEHILKPQRALNLQLARDVVISERINLASFIFNPESCSQQLSRFASSAHKSHQSQLIHAELRQTDIFNQMLLTRFKQFQKQAENKQKALKYIVQFAQSTNSGTVNLANYAFLNFMDFVDKNKPGTIEYSVDDGLIYAENTVIEVETGTVLMHGETAVNELAVQALDIQDITRDQMTEEKTEITQTKETEKQPENSIKLELPLSKSNSQKSQPPLSDIMKNQEITKSRQKLETTKHMSCSFVSSSEDLHLFATDPIMKPISRPPEYAESQITLSMLDDKPESPRYNTVIKQFGGQLQPSKLQEQKLDTVIEQPIYQNSGDKSSGFLLQMSKMIQSNQNILNNKEEETRDVSITNMEILENDFNNQKMDTINTVAEHDDIETILNRVQPLENVDVDQDELNRILNNM</sequence>
<dbReference type="Proteomes" id="UP001642409">
    <property type="component" value="Unassembled WGS sequence"/>
</dbReference>
<evidence type="ECO:0000256" key="1">
    <source>
        <dbReference type="SAM" id="Coils"/>
    </source>
</evidence>
<feature type="compositionally biased region" description="Basic and acidic residues" evidence="2">
    <location>
        <begin position="310"/>
        <end position="325"/>
    </location>
</feature>
<dbReference type="AlphaFoldDB" id="A0AA86QBX4"/>
<feature type="compositionally biased region" description="Polar residues" evidence="2">
    <location>
        <begin position="336"/>
        <end position="346"/>
    </location>
</feature>
<accession>A0AA86QBX4</accession>